<proteinExistence type="predicted"/>
<accession>A0A6F8VCF3</accession>
<gene>
    <name evidence="1" type="ORF">SKTS_18960</name>
</gene>
<dbReference type="RefSeq" id="WP_173063872.1">
    <property type="nucleotide sequence ID" value="NZ_AP022853.1"/>
</dbReference>
<keyword evidence="2" id="KW-1185">Reference proteome</keyword>
<protein>
    <submittedName>
        <fullName evidence="1">Uncharacterized protein</fullName>
    </submittedName>
</protein>
<sequence length="75" mass="8203">MDLVDFLINVHPALPMDERLRLESSINKLDGVVSACFSPGHPHMLTITYNPKAVSSDAVLEHVCQRGITADKVGM</sequence>
<reference evidence="2" key="1">
    <citation type="submission" date="2020-03" db="EMBL/GenBank/DDBJ databases">
        <title>Complete genome sequence of sulfur-oxidizing bacterium skT11.</title>
        <authorList>
            <person name="Kanda M."/>
            <person name="Kojima H."/>
            <person name="Fukui M."/>
        </authorList>
    </citation>
    <scope>NUCLEOTIDE SEQUENCE [LARGE SCALE GENOMIC DNA]</scope>
    <source>
        <strain evidence="2">skT11</strain>
    </source>
</reference>
<dbReference type="KEGG" id="slac:SKTS_18960"/>
<evidence type="ECO:0000313" key="2">
    <source>
        <dbReference type="Proteomes" id="UP000502260"/>
    </source>
</evidence>
<dbReference type="AlphaFoldDB" id="A0A6F8VCF3"/>
<dbReference type="EMBL" id="AP022853">
    <property type="protein sequence ID" value="BCB27010.1"/>
    <property type="molecule type" value="Genomic_DNA"/>
</dbReference>
<evidence type="ECO:0000313" key="1">
    <source>
        <dbReference type="EMBL" id="BCB27010.1"/>
    </source>
</evidence>
<organism evidence="1 2">
    <name type="scientific">Sulfurimicrobium lacus</name>
    <dbReference type="NCBI Taxonomy" id="2715678"/>
    <lineage>
        <taxon>Bacteria</taxon>
        <taxon>Pseudomonadati</taxon>
        <taxon>Pseudomonadota</taxon>
        <taxon>Betaproteobacteria</taxon>
        <taxon>Nitrosomonadales</taxon>
        <taxon>Sulfuricellaceae</taxon>
        <taxon>Sulfurimicrobium</taxon>
    </lineage>
</organism>
<dbReference type="Proteomes" id="UP000502260">
    <property type="component" value="Chromosome"/>
</dbReference>
<name>A0A6F8VCF3_9PROT</name>